<accession>A0A8A1LH96</accession>
<gene>
    <name evidence="1" type="ORF">I7I53_07889</name>
</gene>
<sequence length="100" mass="11295">MRLVPAPHNFFHHSCAKSKYFIYQHLSLTSCLILQSKIQQNNVIARVPKTQMISHENPELSCLSSIAGKLKGEWEETWIEAMDGLSGLPNWVQDAATCIL</sequence>
<dbReference type="VEuPathDB" id="FungiDB:I7I53_07889"/>
<reference evidence="1" key="1">
    <citation type="submission" date="2021-01" db="EMBL/GenBank/DDBJ databases">
        <title>Chromosome-level genome assembly of a human fungal pathogen reveals clustering of transcriptionally co-regulated genes.</title>
        <authorList>
            <person name="Voorhies M."/>
            <person name="Cohen S."/>
            <person name="Shea T.P."/>
            <person name="Petrus S."/>
            <person name="Munoz J.F."/>
            <person name="Poplawski S."/>
            <person name="Goldman W.E."/>
            <person name="Michael T."/>
            <person name="Cuomo C.A."/>
            <person name="Sil A."/>
            <person name="Beyhan S."/>
        </authorList>
    </citation>
    <scope>NUCLEOTIDE SEQUENCE</scope>
    <source>
        <strain evidence="1">H88</strain>
    </source>
</reference>
<evidence type="ECO:0000313" key="2">
    <source>
        <dbReference type="Proteomes" id="UP000663419"/>
    </source>
</evidence>
<dbReference type="PROSITE" id="PS51257">
    <property type="entry name" value="PROKAR_LIPOPROTEIN"/>
    <property type="match status" value="1"/>
</dbReference>
<dbReference type="EMBL" id="CP069103">
    <property type="protein sequence ID" value="QSS52295.1"/>
    <property type="molecule type" value="Genomic_DNA"/>
</dbReference>
<name>A0A8A1LH96_AJEC8</name>
<proteinExistence type="predicted"/>
<dbReference type="Proteomes" id="UP000663419">
    <property type="component" value="Chromosome 2"/>
</dbReference>
<protein>
    <submittedName>
        <fullName evidence="1">Uncharacterized protein</fullName>
    </submittedName>
</protein>
<evidence type="ECO:0000313" key="1">
    <source>
        <dbReference type="EMBL" id="QSS52295.1"/>
    </source>
</evidence>
<organism evidence="1 2">
    <name type="scientific">Ajellomyces capsulatus (strain H88)</name>
    <name type="common">Darling's disease fungus</name>
    <name type="synonym">Histoplasma capsulatum</name>
    <dbReference type="NCBI Taxonomy" id="544711"/>
    <lineage>
        <taxon>Eukaryota</taxon>
        <taxon>Fungi</taxon>
        <taxon>Dikarya</taxon>
        <taxon>Ascomycota</taxon>
        <taxon>Pezizomycotina</taxon>
        <taxon>Eurotiomycetes</taxon>
        <taxon>Eurotiomycetidae</taxon>
        <taxon>Onygenales</taxon>
        <taxon>Ajellomycetaceae</taxon>
        <taxon>Histoplasma</taxon>
    </lineage>
</organism>
<dbReference type="AlphaFoldDB" id="A0A8A1LH96"/>